<evidence type="ECO:0000256" key="1">
    <source>
        <dbReference type="ARBA" id="ARBA00022729"/>
    </source>
</evidence>
<dbReference type="STRING" id="1499967.U27_03280"/>
<evidence type="ECO:0000313" key="3">
    <source>
        <dbReference type="EMBL" id="GAK56318.1"/>
    </source>
</evidence>
<dbReference type="eggNOG" id="COG0834">
    <property type="taxonomic scope" value="Bacteria"/>
</dbReference>
<name>A0A081BVG3_VECG1</name>
<evidence type="ECO:0000259" key="2">
    <source>
        <dbReference type="SMART" id="SM00062"/>
    </source>
</evidence>
<keyword evidence="1" id="KW-0732">Signal</keyword>
<dbReference type="AlphaFoldDB" id="A0A081BVG3"/>
<keyword evidence="4" id="KW-1185">Reference proteome</keyword>
<sequence>MLKRMLVILVVCLFFSGFSWAKEPLKFVFTNYAPANYQSETGEFGGFFIDIIKEALEQRMGIAVSMSVFPWKRCQLLVEEGQADMIATVPTPERLVYAVATETPIWVKKWRLFTYAGHPDLAKFDAIKSIEDLKKGGYTVVSYIGNSWSDTMIKGAGIPVSDSNTVEAMYKMLAAKRGDVFIEDTLLVVPALKNLELTDKIVATEGIVAEGNFNLLIGKKSQYSDMISQLDTVLKEMWQDGTIEEILARYTQQ</sequence>
<dbReference type="HOGENOM" id="CLU_064076_11_0_0"/>
<dbReference type="PANTHER" id="PTHR35936:SF35">
    <property type="entry name" value="L-CYSTINE-BINDING PROTEIN TCYJ"/>
    <property type="match status" value="1"/>
</dbReference>
<gene>
    <name evidence="3" type="ORF">U27_03280</name>
</gene>
<proteinExistence type="predicted"/>
<dbReference type="Pfam" id="PF00497">
    <property type="entry name" value="SBP_bac_3"/>
    <property type="match status" value="1"/>
</dbReference>
<dbReference type="Gene3D" id="3.40.190.10">
    <property type="entry name" value="Periplasmic binding protein-like II"/>
    <property type="match status" value="2"/>
</dbReference>
<protein>
    <submittedName>
        <fullName evidence="3">ABC-type amino acid transporter, periplasmic amino-acid binding protein</fullName>
    </submittedName>
</protein>
<accession>A0A081BVG3</accession>
<dbReference type="SMART" id="SM00062">
    <property type="entry name" value="PBPb"/>
    <property type="match status" value="1"/>
</dbReference>
<evidence type="ECO:0000313" key="4">
    <source>
        <dbReference type="Proteomes" id="UP000030661"/>
    </source>
</evidence>
<reference evidence="3" key="1">
    <citation type="journal article" date="2015" name="PeerJ">
        <title>First genomic representation of candidate bacterial phylum KSB3 points to enhanced environmental sensing as a trigger of wastewater bulking.</title>
        <authorList>
            <person name="Sekiguchi Y."/>
            <person name="Ohashi A."/>
            <person name="Parks D.H."/>
            <person name="Yamauchi T."/>
            <person name="Tyson G.W."/>
            <person name="Hugenholtz P."/>
        </authorList>
    </citation>
    <scope>NUCLEOTIDE SEQUENCE [LARGE SCALE GENOMIC DNA]</scope>
</reference>
<dbReference type="EMBL" id="DF820464">
    <property type="protein sequence ID" value="GAK56318.1"/>
    <property type="molecule type" value="Genomic_DNA"/>
</dbReference>
<feature type="domain" description="Solute-binding protein family 3/N-terminal" evidence="2">
    <location>
        <begin position="24"/>
        <end position="251"/>
    </location>
</feature>
<dbReference type="SUPFAM" id="SSF53850">
    <property type="entry name" value="Periplasmic binding protein-like II"/>
    <property type="match status" value="1"/>
</dbReference>
<organism evidence="3">
    <name type="scientific">Vecturithrix granuli</name>
    <dbReference type="NCBI Taxonomy" id="1499967"/>
    <lineage>
        <taxon>Bacteria</taxon>
        <taxon>Candidatus Moduliflexota</taxon>
        <taxon>Candidatus Vecturitrichia</taxon>
        <taxon>Candidatus Vecturitrichales</taxon>
        <taxon>Candidatus Vecturitrichaceae</taxon>
        <taxon>Candidatus Vecturithrix</taxon>
    </lineage>
</organism>
<dbReference type="Proteomes" id="UP000030661">
    <property type="component" value="Unassembled WGS sequence"/>
</dbReference>
<dbReference type="PANTHER" id="PTHR35936">
    <property type="entry name" value="MEMBRANE-BOUND LYTIC MUREIN TRANSGLYCOSYLASE F"/>
    <property type="match status" value="1"/>
</dbReference>
<dbReference type="InterPro" id="IPR001638">
    <property type="entry name" value="Solute-binding_3/MltF_N"/>
</dbReference>